<gene>
    <name evidence="1" type="ORF">Ssi02_40270</name>
</gene>
<comment type="caution">
    <text evidence="1">The sequence shown here is derived from an EMBL/GenBank/DDBJ whole genome shotgun (WGS) entry which is preliminary data.</text>
</comment>
<proteinExistence type="predicted"/>
<keyword evidence="2" id="KW-1185">Reference proteome</keyword>
<organism evidence="1 2">
    <name type="scientific">Sinosporangium siamense</name>
    <dbReference type="NCBI Taxonomy" id="1367973"/>
    <lineage>
        <taxon>Bacteria</taxon>
        <taxon>Bacillati</taxon>
        <taxon>Actinomycetota</taxon>
        <taxon>Actinomycetes</taxon>
        <taxon>Streptosporangiales</taxon>
        <taxon>Streptosporangiaceae</taxon>
        <taxon>Sinosporangium</taxon>
    </lineage>
</organism>
<name>A0A919V843_9ACTN</name>
<protein>
    <submittedName>
        <fullName evidence="1">Uncharacterized protein</fullName>
    </submittedName>
</protein>
<dbReference type="Proteomes" id="UP000606172">
    <property type="component" value="Unassembled WGS sequence"/>
</dbReference>
<evidence type="ECO:0000313" key="1">
    <source>
        <dbReference type="EMBL" id="GII93796.1"/>
    </source>
</evidence>
<sequence>MADARRFDRLTVVDVSDVWDNNTFPLFQCASAGTRWGRERRARAALRWMAELGASRRAWMVEQGASAGFALDSLLDPVETGRAFFRDSRGKVRPSRTALTGETVGALAGDYDLRGAEVRQIMVERVGTRLRASLILTAERCYAVPGDSASPAELRFSVEDLVAGRFDADDGTGAVLSCANGEISVRLGRRGLLLGGSGSVYIDDHSWHLSKAGRAADAIAPPFVRSDARPRPKRHALGESAQVAAGVVHWAMLSIRMVRFAQCVDHPLLRSLARTFAGAGTAVVAAGAAFGAGRRERRFRELVVHWAGRGGPGLAPWFAEALTTVREPVPGWVEELVGSFPPVADQEVEPAVTAGEVRLAKFTADATVFHMASPSAVEGDAAWDLHVVPGKADEGFHLDTTTWAPG</sequence>
<evidence type="ECO:0000313" key="2">
    <source>
        <dbReference type="Proteomes" id="UP000606172"/>
    </source>
</evidence>
<accession>A0A919V843</accession>
<dbReference type="EMBL" id="BOOW01000026">
    <property type="protein sequence ID" value="GII93796.1"/>
    <property type="molecule type" value="Genomic_DNA"/>
</dbReference>
<dbReference type="AlphaFoldDB" id="A0A919V843"/>
<reference evidence="1" key="1">
    <citation type="submission" date="2021-01" db="EMBL/GenBank/DDBJ databases">
        <title>Whole genome shotgun sequence of Sinosporangium siamense NBRC 109515.</title>
        <authorList>
            <person name="Komaki H."/>
            <person name="Tamura T."/>
        </authorList>
    </citation>
    <scope>NUCLEOTIDE SEQUENCE</scope>
    <source>
        <strain evidence="1">NBRC 109515</strain>
    </source>
</reference>